<organism evidence="1 2">
    <name type="scientific">Clunio marinus</name>
    <dbReference type="NCBI Taxonomy" id="568069"/>
    <lineage>
        <taxon>Eukaryota</taxon>
        <taxon>Metazoa</taxon>
        <taxon>Ecdysozoa</taxon>
        <taxon>Arthropoda</taxon>
        <taxon>Hexapoda</taxon>
        <taxon>Insecta</taxon>
        <taxon>Pterygota</taxon>
        <taxon>Neoptera</taxon>
        <taxon>Endopterygota</taxon>
        <taxon>Diptera</taxon>
        <taxon>Nematocera</taxon>
        <taxon>Chironomoidea</taxon>
        <taxon>Chironomidae</taxon>
        <taxon>Clunio</taxon>
    </lineage>
</organism>
<protein>
    <submittedName>
        <fullName evidence="1">CLUMA_CG007491, isoform A</fullName>
    </submittedName>
</protein>
<proteinExistence type="predicted"/>
<sequence length="81" mass="9646">MNVYACLTLNYSLEENKKSVKSSTIFNTFYPYMRSELEIMMWNVLDHLHKSWHLISSEGKRKSTNKVLDKTPLTNVWDYII</sequence>
<keyword evidence="2" id="KW-1185">Reference proteome</keyword>
<evidence type="ECO:0000313" key="2">
    <source>
        <dbReference type="Proteomes" id="UP000183832"/>
    </source>
</evidence>
<gene>
    <name evidence="1" type="ORF">CLUMA_CG007491</name>
</gene>
<evidence type="ECO:0000313" key="1">
    <source>
        <dbReference type="EMBL" id="CRK93965.1"/>
    </source>
</evidence>
<accession>A0A1J1I111</accession>
<dbReference type="Proteomes" id="UP000183832">
    <property type="component" value="Unassembled WGS sequence"/>
</dbReference>
<dbReference type="EMBL" id="CVRI01000038">
    <property type="protein sequence ID" value="CRK93965.1"/>
    <property type="molecule type" value="Genomic_DNA"/>
</dbReference>
<dbReference type="AlphaFoldDB" id="A0A1J1I111"/>
<reference evidence="1 2" key="1">
    <citation type="submission" date="2015-04" db="EMBL/GenBank/DDBJ databases">
        <authorList>
            <person name="Syromyatnikov M.Y."/>
            <person name="Popov V.N."/>
        </authorList>
    </citation>
    <scope>NUCLEOTIDE SEQUENCE [LARGE SCALE GENOMIC DNA]</scope>
</reference>
<name>A0A1J1I111_9DIPT</name>